<feature type="compositionally biased region" description="Low complexity" evidence="1">
    <location>
        <begin position="15"/>
        <end position="26"/>
    </location>
</feature>
<proteinExistence type="predicted"/>
<accession>A0A7S2L4H5</accession>
<reference evidence="3" key="1">
    <citation type="submission" date="2021-01" db="EMBL/GenBank/DDBJ databases">
        <authorList>
            <person name="Corre E."/>
            <person name="Pelletier E."/>
            <person name="Niang G."/>
            <person name="Scheremetjew M."/>
            <person name="Finn R."/>
            <person name="Kale V."/>
            <person name="Holt S."/>
            <person name="Cochrane G."/>
            <person name="Meng A."/>
            <person name="Brown T."/>
            <person name="Cohen L."/>
        </authorList>
    </citation>
    <scope>NUCLEOTIDE SEQUENCE</scope>
    <source>
        <strain evidence="3">B650</strain>
    </source>
</reference>
<evidence type="ECO:0000256" key="2">
    <source>
        <dbReference type="SAM" id="Phobius"/>
    </source>
</evidence>
<feature type="transmembrane region" description="Helical" evidence="2">
    <location>
        <begin position="395"/>
        <end position="414"/>
    </location>
</feature>
<keyword evidence="2" id="KW-0472">Membrane</keyword>
<dbReference type="AlphaFoldDB" id="A0A7S2L4H5"/>
<name>A0A7S2L4H5_9STRA</name>
<gene>
    <name evidence="3" type="ORF">LDAN0321_LOCUS14869</name>
</gene>
<sequence>MKRHLSGSGSGSGSGDNNSGDNNDNDNGNECNGGDCNGGVHSFNFDATAYSLKYTRCQNIEYFNEYAAGNNYWNQYYNNNAQTSDSLISTKSFAVFRLCPAGSCSANSYGCSSNYGEYMVELSSFLNAMQEYKELKQEHYCDYCKACVKQQQYYDNSANNDDGGNNNNYFQPCADYSRCQYYENSCGDNDDNDNDKYAPSNYFNCVQEVGYDSNGQAVALYIGPVCDDTGITLGLFYDNQCSQYAGDQFSLSSFASNVATAVSAAGSGSNSNSMEEYYDNGCVRCKFSKMPFYYNNDNNNDDNNDDVLDLCNDLYTYSAKCEDHLTAQRYGYYTYGANMNFASEAQRTTACNFIGNVARGSYNERGRVYLDQKSYNMQQGYHTEPTVQVSAVQTFWLTVLIVGCVGMAGLAMRLHRSIVNANKTVEHIYSAGHIA</sequence>
<keyword evidence="2" id="KW-0812">Transmembrane</keyword>
<dbReference type="EMBL" id="HBGY01023737">
    <property type="protein sequence ID" value="CAD9595535.1"/>
    <property type="molecule type" value="Transcribed_RNA"/>
</dbReference>
<evidence type="ECO:0000313" key="3">
    <source>
        <dbReference type="EMBL" id="CAD9595535.1"/>
    </source>
</evidence>
<evidence type="ECO:0000256" key="1">
    <source>
        <dbReference type="SAM" id="MobiDB-lite"/>
    </source>
</evidence>
<protein>
    <submittedName>
        <fullName evidence="3">Uncharacterized protein</fullName>
    </submittedName>
</protein>
<feature type="region of interest" description="Disordered" evidence="1">
    <location>
        <begin position="1"/>
        <end position="26"/>
    </location>
</feature>
<organism evidence="3">
    <name type="scientific">Leptocylindrus danicus</name>
    <dbReference type="NCBI Taxonomy" id="163516"/>
    <lineage>
        <taxon>Eukaryota</taxon>
        <taxon>Sar</taxon>
        <taxon>Stramenopiles</taxon>
        <taxon>Ochrophyta</taxon>
        <taxon>Bacillariophyta</taxon>
        <taxon>Coscinodiscophyceae</taxon>
        <taxon>Chaetocerotophycidae</taxon>
        <taxon>Leptocylindrales</taxon>
        <taxon>Leptocylindraceae</taxon>
        <taxon>Leptocylindrus</taxon>
    </lineage>
</organism>
<keyword evidence="2" id="KW-1133">Transmembrane helix</keyword>